<dbReference type="Pfam" id="PF14907">
    <property type="entry name" value="NTP_transf_5"/>
    <property type="match status" value="1"/>
</dbReference>
<dbReference type="RefSeq" id="WP_188688787.1">
    <property type="nucleotide sequence ID" value="NZ_BMLS01000001.1"/>
</dbReference>
<reference evidence="1" key="1">
    <citation type="journal article" date="2014" name="Int. J. Syst. Evol. Microbiol.">
        <title>Complete genome sequence of Corynebacterium casei LMG S-19264T (=DSM 44701T), isolated from a smear-ripened cheese.</title>
        <authorList>
            <consortium name="US DOE Joint Genome Institute (JGI-PGF)"/>
            <person name="Walter F."/>
            <person name="Albersmeier A."/>
            <person name="Kalinowski J."/>
            <person name="Ruckert C."/>
        </authorList>
    </citation>
    <scope>NUCLEOTIDE SEQUENCE</scope>
    <source>
        <strain evidence="1">CGMCC 1.7086</strain>
    </source>
</reference>
<name>A0A917YRQ7_9ALTE</name>
<gene>
    <name evidence="1" type="ORF">GCM10010982_01340</name>
</gene>
<evidence type="ECO:0000313" key="2">
    <source>
        <dbReference type="Proteomes" id="UP000606935"/>
    </source>
</evidence>
<dbReference type="Proteomes" id="UP000606935">
    <property type="component" value="Unassembled WGS sequence"/>
</dbReference>
<evidence type="ECO:0008006" key="3">
    <source>
        <dbReference type="Google" id="ProtNLM"/>
    </source>
</evidence>
<organism evidence="1 2">
    <name type="scientific">Bowmanella pacifica</name>
    <dbReference type="NCBI Taxonomy" id="502051"/>
    <lineage>
        <taxon>Bacteria</taxon>
        <taxon>Pseudomonadati</taxon>
        <taxon>Pseudomonadota</taxon>
        <taxon>Gammaproteobacteria</taxon>
        <taxon>Alteromonadales</taxon>
        <taxon>Alteromonadaceae</taxon>
        <taxon>Bowmanella</taxon>
    </lineage>
</organism>
<evidence type="ECO:0000313" key="1">
    <source>
        <dbReference type="EMBL" id="GGO63699.1"/>
    </source>
</evidence>
<dbReference type="InterPro" id="IPR039498">
    <property type="entry name" value="NTP_transf_5"/>
</dbReference>
<protein>
    <recommendedName>
        <fullName evidence="3">Nucleotidyltransferase family protein</fullName>
    </recommendedName>
</protein>
<dbReference type="AlphaFoldDB" id="A0A917YRQ7"/>
<keyword evidence="2" id="KW-1185">Reference proteome</keyword>
<sequence>MSERLIVKALKTPEQAKAFSDAQWQTFLSECYQTGLLARFFHIFTKRQLLQHIPTALLWHFQSADVVSQAHRRDIRIEVEHIERALKMVGIRPVFLKGVAYDLAHDEVAEGRVFSDVDIFISRPELDSAEHALGLHGWRQGKMTAYDRSYYRRWMHELPPMTHRERGMALDVHHSLLPVTCRYAFDAKELQLEDFQGHLVLALCDRIIHSFCHLLMESEFEKGLRDLSDLDLLFRLCADNDKWEMLLFRAEQLGVGRLCFYALRYSQLILDTPIPEAVLQQSQRWAPASFTLQAMDWAFPKVLVNASSMAVSRRIKMAHFVLYLRGHWLRMPLYLLAPHLARKAWMRISGRDQQETAA</sequence>
<comment type="caution">
    <text evidence="1">The sequence shown here is derived from an EMBL/GenBank/DDBJ whole genome shotgun (WGS) entry which is preliminary data.</text>
</comment>
<accession>A0A917YRQ7</accession>
<reference evidence="1" key="2">
    <citation type="submission" date="2020-09" db="EMBL/GenBank/DDBJ databases">
        <authorList>
            <person name="Sun Q."/>
            <person name="Zhou Y."/>
        </authorList>
    </citation>
    <scope>NUCLEOTIDE SEQUENCE</scope>
    <source>
        <strain evidence="1">CGMCC 1.7086</strain>
    </source>
</reference>
<dbReference type="EMBL" id="BMLS01000001">
    <property type="protein sequence ID" value="GGO63699.1"/>
    <property type="molecule type" value="Genomic_DNA"/>
</dbReference>
<proteinExistence type="predicted"/>